<evidence type="ECO:0000256" key="1">
    <source>
        <dbReference type="ARBA" id="ARBA00001638"/>
    </source>
</evidence>
<dbReference type="GO" id="GO:0046872">
    <property type="term" value="F:metal ion binding"/>
    <property type="evidence" value="ECO:0007669"/>
    <property type="project" value="UniProtKB-KW"/>
</dbReference>
<accession>A0A7J3I8E1</accession>
<evidence type="ECO:0000313" key="9">
    <source>
        <dbReference type="EMBL" id="HGN36883.1"/>
    </source>
</evidence>
<dbReference type="EMBL" id="DTAI01000141">
    <property type="protein sequence ID" value="HGN36883.1"/>
    <property type="molecule type" value="Genomic_DNA"/>
</dbReference>
<dbReference type="GO" id="GO:0002953">
    <property type="term" value="F:5'-deoxynucleotidase activity"/>
    <property type="evidence" value="ECO:0007669"/>
    <property type="project" value="UniProtKB-EC"/>
</dbReference>
<dbReference type="Gene3D" id="1.10.3210.10">
    <property type="entry name" value="Hypothetical protein af1432"/>
    <property type="match status" value="1"/>
</dbReference>
<comment type="caution">
    <text evidence="9">The sequence shown here is derived from an EMBL/GenBank/DDBJ whole genome shotgun (WGS) entry which is preliminary data.</text>
</comment>
<keyword evidence="6" id="KW-0479">Metal-binding</keyword>
<feature type="domain" description="HD/PDEase" evidence="8">
    <location>
        <begin position="28"/>
        <end position="139"/>
    </location>
</feature>
<protein>
    <recommendedName>
        <fullName evidence="5">5'-deoxynucleotidase</fullName>
        <ecNumber evidence="5">3.1.3.89</ecNumber>
    </recommendedName>
</protein>
<evidence type="ECO:0000256" key="4">
    <source>
        <dbReference type="ARBA" id="ARBA00011738"/>
    </source>
</evidence>
<dbReference type="PANTHER" id="PTHR11845:SF13">
    <property type="entry name" value="5'-DEOXYNUCLEOTIDASE HDDC2"/>
    <property type="match status" value="1"/>
</dbReference>
<keyword evidence="7" id="KW-0378">Hydrolase</keyword>
<evidence type="ECO:0000256" key="7">
    <source>
        <dbReference type="ARBA" id="ARBA00022801"/>
    </source>
</evidence>
<dbReference type="PANTHER" id="PTHR11845">
    <property type="entry name" value="5'-DEOXYNUCLEOTIDASE HDDC2"/>
    <property type="match status" value="1"/>
</dbReference>
<comment type="cofactor">
    <cofactor evidence="3">
        <name>Co(2+)</name>
        <dbReference type="ChEBI" id="CHEBI:48828"/>
    </cofactor>
</comment>
<evidence type="ECO:0000256" key="3">
    <source>
        <dbReference type="ARBA" id="ARBA00001941"/>
    </source>
</evidence>
<sequence length="177" mass="19762">MKNTVSIAKSLISTARSGWMLRGVPRYLAESIAEHSFLSSYICLDIGSRIGVDLGKLILYTIVHDIGEAFTGDIVKVFSSEVGDRKKVIELRLVEEGIDSDTIKKLYISYTNQDDVESKVAKLCNYIATYVKGLEYKSLGFDVADIIDGVEKEIERASKELGIDDTIKNIVQKYIKK</sequence>
<dbReference type="Pfam" id="PF13023">
    <property type="entry name" value="HD_3"/>
    <property type="match status" value="1"/>
</dbReference>
<reference evidence="9" key="1">
    <citation type="journal article" date="2020" name="mSystems">
        <title>Genome- and Community-Level Interaction Insights into Carbon Utilization and Element Cycling Functions of Hydrothermarchaeota in Hydrothermal Sediment.</title>
        <authorList>
            <person name="Zhou Z."/>
            <person name="Liu Y."/>
            <person name="Xu W."/>
            <person name="Pan J."/>
            <person name="Luo Z.H."/>
            <person name="Li M."/>
        </authorList>
    </citation>
    <scope>NUCLEOTIDE SEQUENCE [LARGE SCALE GENOMIC DNA]</scope>
    <source>
        <strain evidence="9">SpSt-618</strain>
    </source>
</reference>
<evidence type="ECO:0000256" key="2">
    <source>
        <dbReference type="ARBA" id="ARBA00001936"/>
    </source>
</evidence>
<dbReference type="InterPro" id="IPR003607">
    <property type="entry name" value="HD/PDEase_dom"/>
</dbReference>
<evidence type="ECO:0000256" key="5">
    <source>
        <dbReference type="ARBA" id="ARBA00012964"/>
    </source>
</evidence>
<dbReference type="InterPro" id="IPR006674">
    <property type="entry name" value="HD_domain"/>
</dbReference>
<name>A0A7J3I8E1_9CREN</name>
<dbReference type="InterPro" id="IPR039356">
    <property type="entry name" value="YfbR/HDDC2"/>
</dbReference>
<evidence type="ECO:0000256" key="6">
    <source>
        <dbReference type="ARBA" id="ARBA00022723"/>
    </source>
</evidence>
<dbReference type="SMART" id="SM00471">
    <property type="entry name" value="HDc"/>
    <property type="match status" value="1"/>
</dbReference>
<evidence type="ECO:0000259" key="8">
    <source>
        <dbReference type="SMART" id="SM00471"/>
    </source>
</evidence>
<dbReference type="AlphaFoldDB" id="A0A7J3I8E1"/>
<comment type="subunit">
    <text evidence="4">Homodimer.</text>
</comment>
<dbReference type="EC" id="3.1.3.89" evidence="5"/>
<gene>
    <name evidence="9" type="ORF">ENT87_04985</name>
</gene>
<organism evidence="9">
    <name type="scientific">Ignisphaera aggregans</name>
    <dbReference type="NCBI Taxonomy" id="334771"/>
    <lineage>
        <taxon>Archaea</taxon>
        <taxon>Thermoproteota</taxon>
        <taxon>Thermoprotei</taxon>
        <taxon>Desulfurococcales</taxon>
        <taxon>Desulfurococcaceae</taxon>
        <taxon>Ignisphaera</taxon>
    </lineage>
</organism>
<comment type="cofactor">
    <cofactor evidence="2">
        <name>Mn(2+)</name>
        <dbReference type="ChEBI" id="CHEBI:29035"/>
    </cofactor>
</comment>
<comment type="catalytic activity">
    <reaction evidence="1">
        <text>a 2'-deoxyribonucleoside 5'-phosphate + H2O = a 2'-deoxyribonucleoside + phosphate</text>
        <dbReference type="Rhea" id="RHEA:36167"/>
        <dbReference type="ChEBI" id="CHEBI:15377"/>
        <dbReference type="ChEBI" id="CHEBI:18274"/>
        <dbReference type="ChEBI" id="CHEBI:43474"/>
        <dbReference type="ChEBI" id="CHEBI:65317"/>
        <dbReference type="EC" id="3.1.3.89"/>
    </reaction>
</comment>
<proteinExistence type="predicted"/>
<dbReference type="SUPFAM" id="SSF109604">
    <property type="entry name" value="HD-domain/PDEase-like"/>
    <property type="match status" value="1"/>
</dbReference>